<dbReference type="InterPro" id="IPR011992">
    <property type="entry name" value="EF-hand-dom_pair"/>
</dbReference>
<evidence type="ECO:0000313" key="9">
    <source>
        <dbReference type="Proteomes" id="UP001139286"/>
    </source>
</evidence>
<dbReference type="InterPro" id="IPR059100">
    <property type="entry name" value="TSP3_bac"/>
</dbReference>
<evidence type="ECO:0000256" key="4">
    <source>
        <dbReference type="ARBA" id="ARBA00022729"/>
    </source>
</evidence>
<name>A0A9X1I900_9FLAO</name>
<keyword evidence="3" id="KW-0479">Metal-binding</keyword>
<dbReference type="Gene3D" id="2.60.40.3440">
    <property type="match status" value="8"/>
</dbReference>
<evidence type="ECO:0000256" key="7">
    <source>
        <dbReference type="SAM" id="MobiDB-lite"/>
    </source>
</evidence>
<dbReference type="SUPFAM" id="SSF47473">
    <property type="entry name" value="EF-hand"/>
    <property type="match status" value="1"/>
</dbReference>
<keyword evidence="4" id="KW-0732">Signal</keyword>
<dbReference type="NCBIfam" id="NF012211">
    <property type="entry name" value="tand_rpt_95"/>
    <property type="match status" value="8"/>
</dbReference>
<dbReference type="Proteomes" id="UP001139286">
    <property type="component" value="Unassembled WGS sequence"/>
</dbReference>
<proteinExistence type="predicted"/>
<feature type="region of interest" description="Disordered" evidence="7">
    <location>
        <begin position="955"/>
        <end position="978"/>
    </location>
</feature>
<evidence type="ECO:0000256" key="6">
    <source>
        <dbReference type="ARBA" id="ARBA00022837"/>
    </source>
</evidence>
<accession>A0A9X1I900</accession>
<reference evidence="8" key="1">
    <citation type="submission" date="2021-10" db="EMBL/GenBank/DDBJ databases">
        <title>Tamlana sargassums sp. nov., and Tamlana laminarinivorans sp. nov., two new bacteria isolated from the brown alga.</title>
        <authorList>
            <person name="Li J."/>
        </authorList>
    </citation>
    <scope>NUCLEOTIDE SEQUENCE</scope>
    <source>
        <strain evidence="8">62-3</strain>
    </source>
</reference>
<feature type="region of interest" description="Disordered" evidence="7">
    <location>
        <begin position="903"/>
        <end position="923"/>
    </location>
</feature>
<comment type="caution">
    <text evidence="8">The sequence shown here is derived from an EMBL/GenBank/DDBJ whole genome shotgun (WGS) entry which is preliminary data.</text>
</comment>
<evidence type="ECO:0000256" key="3">
    <source>
        <dbReference type="ARBA" id="ARBA00022723"/>
    </source>
</evidence>
<dbReference type="PROSITE" id="PS00018">
    <property type="entry name" value="EF_HAND_1"/>
    <property type="match status" value="3"/>
</dbReference>
<feature type="compositionally biased region" description="Low complexity" evidence="7">
    <location>
        <begin position="963"/>
        <end position="977"/>
    </location>
</feature>
<dbReference type="RefSeq" id="WP_226696918.1">
    <property type="nucleotide sequence ID" value="NZ_JAJAPX010000006.1"/>
</dbReference>
<keyword evidence="6" id="KW-0106">Calcium</keyword>
<dbReference type="InterPro" id="IPR026341">
    <property type="entry name" value="T9SS_type_B"/>
</dbReference>
<gene>
    <name evidence="8" type="ORF">LG651_15010</name>
</gene>
<dbReference type="NCBIfam" id="TIGR04131">
    <property type="entry name" value="Bac_Flav_CTERM"/>
    <property type="match status" value="1"/>
</dbReference>
<comment type="subcellular location">
    <subcellularLocation>
        <location evidence="1">Secreted</location>
    </subcellularLocation>
</comment>
<dbReference type="InterPro" id="IPR018247">
    <property type="entry name" value="EF_Hand_1_Ca_BS"/>
</dbReference>
<dbReference type="GO" id="GO:0046872">
    <property type="term" value="F:metal ion binding"/>
    <property type="evidence" value="ECO:0007669"/>
    <property type="project" value="UniProtKB-KW"/>
</dbReference>
<keyword evidence="9" id="KW-1185">Reference proteome</keyword>
<evidence type="ECO:0000256" key="1">
    <source>
        <dbReference type="ARBA" id="ARBA00004613"/>
    </source>
</evidence>
<sequence>SNGTATVNDGGTPNDPTDDTIDYTPNADYNGPDQITYQICDADGDCETAVVDITVNSVNDVPSTTDDTASVNEDDTVNIVVLDDDSFGGDGASTGTITITSGASNGTATVNDGGTPNDPTDDTIDYTPNADYNGPDQITYQICDADGDCETAVVDITVNSVNDVPTTVDDTASVNEDDTVNIVVLDDDSFGGDGASTGTITITSGASNGTATVNDGGTPNDPTDDTIDYTPNADYNGPDQITYQICDADGDCETAVVDITVNSVNDVPTTVDDTASVNEDDTVNIVVLDDDSFGGDGASTGTITITSGASNGTATVNDGGTPNDPTDDTIDYTPNADYNGPDQITYQICDADGDCETAVVDITVNSVNDVPTTVDDTASVDEDATVNIVVLDDDSFGGDGASTGTITITSGASNGTATVNDGGTPNDPTDDTIDYTPNADYNGPDQITYQICDADGDCETAVVDITVNSVNDVPTTVDDTASVDEDATVNIVVLDDDSFGGDGPSTGTITITSGASNGTATVNDGGTPNDPTDDTIDYTPNADYNGPDQITYQICDADGDCETAVVDITVNSVNDVPSTTDDTASVNEDDTVNIVVLDDDSFGGDGASTGTITITSGASNGTATVNDGGTPNDPTDDTIDYTPNADYNGPDQITYQICDADGDCETAVVDITVNSVNDVPSTTDDTASVNEDDTVNIVVLDDDSFGGDGASTGTITITSGASNGTATVNDGGTPNDPTDDTIDYTPNADYNGPDQITYQICDADGDCETAVVDITVNSVNDDPVANNDSGITTEDVNVVIDITDNDTDIDGTIDDLSIDLDPNTPGQQSTFTVPGEGTFTDNGDGTVTFDPVPGYNNATTTITYTVQDDGGNVSNVAEISVSIPGCPSALDTDGDGLTDCEETTGIDDPNTPLDPTNIPGGPVSDPNDPCDPMVTTGDLSNSTWSDADCDGDGVTNGDEIDPDGNGIDDGNGTNPTDACDYNVSDITVAITSTEDCDGDGVTDADEIANGTDPKDACDYNVSDITVAITATTDCDGDGVTDADEIANGTDPKDECDYNVSDITVAITATTDCDGDGVTDADEIASGTDPKDACDYNVSDVTVAITATTDCDGDGVTDADEIASGTDPKDACDYNVSDITVAITATTDCDGDGVTDADEIANGTDPKDACDYNVSDITETITSTEDCDGDGVTDADEIANGTDPKDACDYNVSDIIVSITATTDCDGDGVTDADEIANGTDPKDECDYNVSDITVAITATTDCDGDGVIDADEIASGTDPKDECDYNVSDITETITSTTDCDGDGVIDADEIASGTDPKDECDYNVSDITETITATTDCDGDGVTDADEIASGTDPKDACDYNVSDITVAITATTDCDGDGVIDADEISDGTDPKNACSYMSDSRTVSVTSSVECLGAIEVVKIAHTSGTDVNDRITYSVYVENTGNMIITDLILEDVFTDVNGVEMSLTEDLEFESSDLGSEEGTLLVGEIATYTASFVITEAALNAGGVSNTVLANGVASNGDLVDDISDDDDDFDGNTEDDPTITELGCLITFNEFSPNGDGINDTFIINCINSYPNNILRVYNRWGNIVYESSNYQNDWDGISNGRATYNKKEQLPVGTYYYILDLKDGSKPKVGWIYINR</sequence>
<feature type="non-terminal residue" evidence="8">
    <location>
        <position position="1"/>
    </location>
</feature>
<dbReference type="Pfam" id="PF17963">
    <property type="entry name" value="Big_9"/>
    <property type="match status" value="9"/>
</dbReference>
<dbReference type="Pfam" id="PF18884">
    <property type="entry name" value="TSP3_bac"/>
    <property type="match status" value="12"/>
</dbReference>
<protein>
    <submittedName>
        <fullName evidence="8">Ig-like domain-containing protein</fullName>
    </submittedName>
</protein>
<dbReference type="Pfam" id="PF13585">
    <property type="entry name" value="CHU_C"/>
    <property type="match status" value="1"/>
</dbReference>
<keyword evidence="5" id="KW-0677">Repeat</keyword>
<dbReference type="Gene3D" id="1.10.238.10">
    <property type="entry name" value="EF-hand"/>
    <property type="match status" value="1"/>
</dbReference>
<dbReference type="PANTHER" id="PTHR10827">
    <property type="entry name" value="RETICULOCALBIN"/>
    <property type="match status" value="1"/>
</dbReference>
<organism evidence="8 9">
    <name type="scientific">Neotamlana sargassicola</name>
    <dbReference type="NCBI Taxonomy" id="2883125"/>
    <lineage>
        <taxon>Bacteria</taxon>
        <taxon>Pseudomonadati</taxon>
        <taxon>Bacteroidota</taxon>
        <taxon>Flavobacteriia</taxon>
        <taxon>Flavobacteriales</taxon>
        <taxon>Flavobacteriaceae</taxon>
        <taxon>Neotamlana</taxon>
    </lineage>
</organism>
<dbReference type="EMBL" id="JAJAPX010000006">
    <property type="protein sequence ID" value="MCB4809563.1"/>
    <property type="molecule type" value="Genomic_DNA"/>
</dbReference>
<keyword evidence="2" id="KW-0964">Secreted</keyword>
<feature type="region of interest" description="Disordered" evidence="7">
    <location>
        <begin position="1"/>
        <end position="23"/>
    </location>
</feature>
<dbReference type="PANTHER" id="PTHR10827:SF98">
    <property type="entry name" value="45 KDA CALCIUM-BINDING PROTEIN"/>
    <property type="match status" value="1"/>
</dbReference>
<evidence type="ECO:0000256" key="5">
    <source>
        <dbReference type="ARBA" id="ARBA00022737"/>
    </source>
</evidence>
<evidence type="ECO:0000256" key="2">
    <source>
        <dbReference type="ARBA" id="ARBA00022525"/>
    </source>
</evidence>
<evidence type="ECO:0000313" key="8">
    <source>
        <dbReference type="EMBL" id="MCB4809563.1"/>
    </source>
</evidence>